<dbReference type="SUPFAM" id="SSF56112">
    <property type="entry name" value="Protein kinase-like (PK-like)"/>
    <property type="match status" value="1"/>
</dbReference>
<evidence type="ECO:0000259" key="2">
    <source>
        <dbReference type="PROSITE" id="PS50011"/>
    </source>
</evidence>
<reference evidence="3 4" key="1">
    <citation type="submission" date="2018-06" db="EMBL/GenBank/DDBJ databases">
        <authorList>
            <consortium name="Pathogen Informatics"/>
            <person name="Doyle S."/>
        </authorList>
    </citation>
    <scope>NUCLEOTIDE SEQUENCE [LARGE SCALE GENOMIC DNA]</scope>
    <source>
        <strain evidence="3 4">NCTC11370</strain>
    </source>
</reference>
<evidence type="ECO:0000256" key="1">
    <source>
        <dbReference type="SAM" id="MobiDB-lite"/>
    </source>
</evidence>
<dbReference type="PANTHER" id="PTHR44167">
    <property type="entry name" value="OVARIAN-SPECIFIC SERINE/THREONINE-PROTEIN KINASE LOK-RELATED"/>
    <property type="match status" value="1"/>
</dbReference>
<dbReference type="InterPro" id="IPR000719">
    <property type="entry name" value="Prot_kinase_dom"/>
</dbReference>
<proteinExistence type="predicted"/>
<organism evidence="3 4">
    <name type="scientific">Fluoribacter dumoffii</name>
    <dbReference type="NCBI Taxonomy" id="463"/>
    <lineage>
        <taxon>Bacteria</taxon>
        <taxon>Pseudomonadati</taxon>
        <taxon>Pseudomonadota</taxon>
        <taxon>Gammaproteobacteria</taxon>
        <taxon>Legionellales</taxon>
        <taxon>Legionellaceae</taxon>
        <taxon>Fluoribacter</taxon>
    </lineage>
</organism>
<feature type="region of interest" description="Disordered" evidence="1">
    <location>
        <begin position="169"/>
        <end position="251"/>
    </location>
</feature>
<feature type="compositionally biased region" description="Basic and acidic residues" evidence="1">
    <location>
        <begin position="186"/>
        <end position="213"/>
    </location>
</feature>
<keyword evidence="4" id="KW-1185">Reference proteome</keyword>
<evidence type="ECO:0000313" key="4">
    <source>
        <dbReference type="Proteomes" id="UP000254554"/>
    </source>
</evidence>
<dbReference type="Gene3D" id="1.10.510.10">
    <property type="entry name" value="Transferase(Phosphotransferase) domain 1"/>
    <property type="match status" value="1"/>
</dbReference>
<dbReference type="GO" id="GO:0004672">
    <property type="term" value="F:protein kinase activity"/>
    <property type="evidence" value="ECO:0007669"/>
    <property type="project" value="InterPro"/>
</dbReference>
<dbReference type="STRING" id="1094715.GCA_000236165_02954"/>
<feature type="region of interest" description="Disordered" evidence="1">
    <location>
        <begin position="91"/>
        <end position="111"/>
    </location>
</feature>
<sequence>MQNNSEIEKMLALDKTQIRESILMSMLQSVREDTTISPALKPLLEVLIAKHCLDAYLDQKIAYEHDDAPDILGSGHKRIYPAPAAMNNLAPPANAQDTHSSTVTLRPAKSREDARKIGLDLGKVQGDFAKEKESPETYFVEGSPPTDSHQGGEFKAAINQEKTQVRIEDIVHVQSNPRKKTSGSSKKTEEKKIRDPLKEKDSPRTKESPRTKTDVYPMSLSPLRKSSRSPRWLFHGGGSESPKRRKNSFDGRGDFLPASSFNELLPIDKEALENYLNFLKPYLKQKNNEIEIVNDPDKPGLYIVVTPQRDRNKNVEYLPKTALLIDQHIIEGIGANKVVKGYDLLNGTLLAVKILNSGVTDKTRQEEIENLQKRGWFYGCYQLREYEYALAMKYIPGDTLLQILYVIDDTVPHDSIYEHSCIRRKNLSYELQYQIIIKLMKEVLKLHEKYQLLHRDLKPANIKIYYRNGDLKVRIIDLGDAVPVGSEKRGLCGSDGYTDPEISGLEDTRPYKKEHDIFSLGVILAEILSNNNYQHAIREHKKKHVNDIVTPKITPKQIRALLADVFIPDALSEQHDSYEDHQKSMHNFMLLELKKLSLRMITTRLSNSSLKDEIERIEAIAQNCDKFSKKMKAYFDNKEDVEHSLNKMNKKFNAGLFFPKKEIKIHSIEEATEWFKKLHAATEEEVFTLFF</sequence>
<evidence type="ECO:0000313" key="3">
    <source>
        <dbReference type="EMBL" id="STO22867.1"/>
    </source>
</evidence>
<accession>A0A377GDG7</accession>
<dbReference type="InterPro" id="IPR011009">
    <property type="entry name" value="Kinase-like_dom_sf"/>
</dbReference>
<keyword evidence="3" id="KW-0808">Transferase</keyword>
<dbReference type="GO" id="GO:0005524">
    <property type="term" value="F:ATP binding"/>
    <property type="evidence" value="ECO:0007669"/>
    <property type="project" value="InterPro"/>
</dbReference>
<dbReference type="SMART" id="SM00220">
    <property type="entry name" value="S_TKc"/>
    <property type="match status" value="1"/>
</dbReference>
<dbReference type="PANTHER" id="PTHR44167:SF24">
    <property type="entry name" value="SERINE_THREONINE-PROTEIN KINASE CHK2"/>
    <property type="match status" value="1"/>
</dbReference>
<feature type="compositionally biased region" description="Low complexity" evidence="1">
    <location>
        <begin position="217"/>
        <end position="233"/>
    </location>
</feature>
<feature type="domain" description="Protein kinase" evidence="2">
    <location>
        <begin position="327"/>
        <end position="589"/>
    </location>
</feature>
<dbReference type="OrthoDB" id="5633255at2"/>
<protein>
    <submittedName>
        <fullName evidence="3">Protein kinase domain</fullName>
    </submittedName>
</protein>
<dbReference type="EMBL" id="UGGT01000001">
    <property type="protein sequence ID" value="STO22867.1"/>
    <property type="molecule type" value="Genomic_DNA"/>
</dbReference>
<name>A0A377GDG7_9GAMM</name>
<dbReference type="GeneID" id="93293857"/>
<dbReference type="Pfam" id="PF00069">
    <property type="entry name" value="Pkinase"/>
    <property type="match status" value="1"/>
</dbReference>
<dbReference type="PROSITE" id="PS50011">
    <property type="entry name" value="PROTEIN_KINASE_DOM"/>
    <property type="match status" value="1"/>
</dbReference>
<feature type="region of interest" description="Disordered" evidence="1">
    <location>
        <begin position="126"/>
        <end position="152"/>
    </location>
</feature>
<dbReference type="AlphaFoldDB" id="A0A377GDG7"/>
<gene>
    <name evidence="3" type="ORF">NCTC11370_02969</name>
</gene>
<dbReference type="Proteomes" id="UP000254554">
    <property type="component" value="Unassembled WGS sequence"/>
</dbReference>
<keyword evidence="3" id="KW-0418">Kinase</keyword>
<dbReference type="RefSeq" id="WP_010654988.1">
    <property type="nucleotide sequence ID" value="NZ_JAPHOS010000001.1"/>
</dbReference>